<evidence type="ECO:0000313" key="3">
    <source>
        <dbReference type="EMBL" id="GFR33551.1"/>
    </source>
</evidence>
<gene>
    <name evidence="3" type="primary">PGBD3_44</name>
    <name evidence="3" type="ORF">TNCT_699721</name>
</gene>
<feature type="transmembrane region" description="Helical" evidence="1">
    <location>
        <begin position="77"/>
        <end position="97"/>
    </location>
</feature>
<feature type="domain" description="PiggyBac transposable element-derived protein" evidence="2">
    <location>
        <begin position="19"/>
        <end position="94"/>
    </location>
</feature>
<evidence type="ECO:0000256" key="1">
    <source>
        <dbReference type="SAM" id="Phobius"/>
    </source>
</evidence>
<proteinExistence type="predicted"/>
<dbReference type="PANTHER" id="PTHR47272:SF2">
    <property type="entry name" value="PIGGYBAC TRANSPOSABLE ELEMENT-DERIVED PROTEIN 3-LIKE"/>
    <property type="match status" value="1"/>
</dbReference>
<keyword evidence="4" id="KW-1185">Reference proteome</keyword>
<keyword evidence="1" id="KW-0472">Membrane</keyword>
<dbReference type="EMBL" id="BMAO01009824">
    <property type="protein sequence ID" value="GFR33551.1"/>
    <property type="molecule type" value="Genomic_DNA"/>
</dbReference>
<sequence>MIEKLVLLNGKTRNLFFCQMHLVSNLKAAVRGGRKNKDRADVRPPAIARSYNTYMGGFDMMDRLISYYRISTRTKKWTMRVFVYFLNMATCNAWIMYIRH</sequence>
<accession>A0A8X6M481</accession>
<protein>
    <submittedName>
        <fullName evidence="3">PiggyBac transposable element-derived protein 3</fullName>
    </submittedName>
</protein>
<keyword evidence="1" id="KW-1133">Transmembrane helix</keyword>
<dbReference type="PANTHER" id="PTHR47272">
    <property type="entry name" value="DDE_TNP_1_7 DOMAIN-CONTAINING PROTEIN"/>
    <property type="match status" value="1"/>
</dbReference>
<dbReference type="Pfam" id="PF13843">
    <property type="entry name" value="DDE_Tnp_1_7"/>
    <property type="match status" value="1"/>
</dbReference>
<organism evidence="3 4">
    <name type="scientific">Trichonephila clavata</name>
    <name type="common">Joro spider</name>
    <name type="synonym">Nephila clavata</name>
    <dbReference type="NCBI Taxonomy" id="2740835"/>
    <lineage>
        <taxon>Eukaryota</taxon>
        <taxon>Metazoa</taxon>
        <taxon>Ecdysozoa</taxon>
        <taxon>Arthropoda</taxon>
        <taxon>Chelicerata</taxon>
        <taxon>Arachnida</taxon>
        <taxon>Araneae</taxon>
        <taxon>Araneomorphae</taxon>
        <taxon>Entelegynae</taxon>
        <taxon>Araneoidea</taxon>
        <taxon>Nephilidae</taxon>
        <taxon>Trichonephila</taxon>
    </lineage>
</organism>
<keyword evidence="1" id="KW-0812">Transmembrane</keyword>
<dbReference type="Proteomes" id="UP000887116">
    <property type="component" value="Unassembled WGS sequence"/>
</dbReference>
<dbReference type="InterPro" id="IPR029526">
    <property type="entry name" value="PGBD"/>
</dbReference>
<dbReference type="OrthoDB" id="122438at2759"/>
<name>A0A8X6M481_TRICU</name>
<evidence type="ECO:0000259" key="2">
    <source>
        <dbReference type="Pfam" id="PF13843"/>
    </source>
</evidence>
<reference evidence="3" key="1">
    <citation type="submission" date="2020-07" db="EMBL/GenBank/DDBJ databases">
        <title>Multicomponent nature underlies the extraordinary mechanical properties of spider dragline silk.</title>
        <authorList>
            <person name="Kono N."/>
            <person name="Nakamura H."/>
            <person name="Mori M."/>
            <person name="Yoshida Y."/>
            <person name="Ohtoshi R."/>
            <person name="Malay A.D."/>
            <person name="Moran D.A.P."/>
            <person name="Tomita M."/>
            <person name="Numata K."/>
            <person name="Arakawa K."/>
        </authorList>
    </citation>
    <scope>NUCLEOTIDE SEQUENCE</scope>
</reference>
<evidence type="ECO:0000313" key="4">
    <source>
        <dbReference type="Proteomes" id="UP000887116"/>
    </source>
</evidence>
<comment type="caution">
    <text evidence="3">The sequence shown here is derived from an EMBL/GenBank/DDBJ whole genome shotgun (WGS) entry which is preliminary data.</text>
</comment>
<dbReference type="AlphaFoldDB" id="A0A8X6M481"/>